<evidence type="ECO:0000313" key="1">
    <source>
        <dbReference type="EMBL" id="KAF7342782.1"/>
    </source>
</evidence>
<protein>
    <submittedName>
        <fullName evidence="1">Uncharacterized protein</fullName>
    </submittedName>
</protein>
<dbReference type="EMBL" id="JACAZH010000024">
    <property type="protein sequence ID" value="KAF7342782.1"/>
    <property type="molecule type" value="Genomic_DNA"/>
</dbReference>
<comment type="caution">
    <text evidence="1">The sequence shown here is derived from an EMBL/GenBank/DDBJ whole genome shotgun (WGS) entry which is preliminary data.</text>
</comment>
<reference evidence="1" key="1">
    <citation type="submission" date="2020-05" db="EMBL/GenBank/DDBJ databases">
        <title>Mycena genomes resolve the evolution of fungal bioluminescence.</title>
        <authorList>
            <person name="Tsai I.J."/>
        </authorList>
    </citation>
    <scope>NUCLEOTIDE SEQUENCE</scope>
    <source>
        <strain evidence="1">160909Yilan</strain>
    </source>
</reference>
<gene>
    <name evidence="1" type="ORF">MSAN_01993700</name>
</gene>
<accession>A0A8H6XKP1</accession>
<sequence>MSLPSTGNISRHVSHPTHPLISSGWIASGILVVTEYLAADCLILVFAASASAQFPASQASLSPASSLLESSPLLEGPPCGSDSGLSTSHWCLSTQKALDFLPFVILYGDPALAPPTLV</sequence>
<keyword evidence="2" id="KW-1185">Reference proteome</keyword>
<dbReference type="AlphaFoldDB" id="A0A8H6XKP1"/>
<evidence type="ECO:0000313" key="2">
    <source>
        <dbReference type="Proteomes" id="UP000623467"/>
    </source>
</evidence>
<proteinExistence type="predicted"/>
<dbReference type="Proteomes" id="UP000623467">
    <property type="component" value="Unassembled WGS sequence"/>
</dbReference>
<name>A0A8H6XKP1_9AGAR</name>
<organism evidence="1 2">
    <name type="scientific">Mycena sanguinolenta</name>
    <dbReference type="NCBI Taxonomy" id="230812"/>
    <lineage>
        <taxon>Eukaryota</taxon>
        <taxon>Fungi</taxon>
        <taxon>Dikarya</taxon>
        <taxon>Basidiomycota</taxon>
        <taxon>Agaricomycotina</taxon>
        <taxon>Agaricomycetes</taxon>
        <taxon>Agaricomycetidae</taxon>
        <taxon>Agaricales</taxon>
        <taxon>Marasmiineae</taxon>
        <taxon>Mycenaceae</taxon>
        <taxon>Mycena</taxon>
    </lineage>
</organism>